<protein>
    <recommendedName>
        <fullName evidence="1">RNase H type-1 domain-containing protein</fullName>
    </recommendedName>
</protein>
<evidence type="ECO:0000313" key="2">
    <source>
        <dbReference type="EMBL" id="KAJ9147724.1"/>
    </source>
</evidence>
<dbReference type="InterPro" id="IPR002156">
    <property type="entry name" value="RNaseH_domain"/>
</dbReference>
<comment type="caution">
    <text evidence="2">The sequence shown here is derived from an EMBL/GenBank/DDBJ whole genome shotgun (WGS) entry which is preliminary data.</text>
</comment>
<dbReference type="PANTHER" id="PTHR47074:SF61">
    <property type="entry name" value="RNASE H TYPE-1 DOMAIN-CONTAINING PROTEIN"/>
    <property type="match status" value="1"/>
</dbReference>
<dbReference type="InterPro" id="IPR012337">
    <property type="entry name" value="RNaseH-like_sf"/>
</dbReference>
<accession>A0ABQ9KVL4</accession>
<gene>
    <name evidence="2" type="ORF">P3X46_029850</name>
</gene>
<dbReference type="InterPro" id="IPR052929">
    <property type="entry name" value="RNase_H-like_EbsB-rel"/>
</dbReference>
<dbReference type="Gene3D" id="3.30.420.10">
    <property type="entry name" value="Ribonuclease H-like superfamily/Ribonuclease H"/>
    <property type="match status" value="1"/>
</dbReference>
<evidence type="ECO:0000259" key="1">
    <source>
        <dbReference type="Pfam" id="PF13456"/>
    </source>
</evidence>
<dbReference type="Pfam" id="PF13456">
    <property type="entry name" value="RVT_3"/>
    <property type="match status" value="1"/>
</dbReference>
<dbReference type="EMBL" id="JARPOI010000016">
    <property type="protein sequence ID" value="KAJ9147724.1"/>
    <property type="molecule type" value="Genomic_DNA"/>
</dbReference>
<keyword evidence="3" id="KW-1185">Reference proteome</keyword>
<reference evidence="2" key="1">
    <citation type="journal article" date="2023" name="Plant Biotechnol. J.">
        <title>Chromosome-level wild Hevea brasiliensis genome provides new tools for genomic-assisted breeding and valuable loci to elevate rubber yield.</title>
        <authorList>
            <person name="Cheng H."/>
            <person name="Song X."/>
            <person name="Hu Y."/>
            <person name="Wu T."/>
            <person name="Yang Q."/>
            <person name="An Z."/>
            <person name="Feng S."/>
            <person name="Deng Z."/>
            <person name="Wu W."/>
            <person name="Zeng X."/>
            <person name="Tu M."/>
            <person name="Wang X."/>
            <person name="Huang H."/>
        </authorList>
    </citation>
    <scope>NUCLEOTIDE SEQUENCE</scope>
    <source>
        <strain evidence="2">MT/VB/25A 57/8</strain>
    </source>
</reference>
<proteinExistence type="predicted"/>
<evidence type="ECO:0000313" key="3">
    <source>
        <dbReference type="Proteomes" id="UP001174677"/>
    </source>
</evidence>
<organism evidence="2 3">
    <name type="scientific">Hevea brasiliensis</name>
    <name type="common">Para rubber tree</name>
    <name type="synonym">Siphonia brasiliensis</name>
    <dbReference type="NCBI Taxonomy" id="3981"/>
    <lineage>
        <taxon>Eukaryota</taxon>
        <taxon>Viridiplantae</taxon>
        <taxon>Streptophyta</taxon>
        <taxon>Embryophyta</taxon>
        <taxon>Tracheophyta</taxon>
        <taxon>Spermatophyta</taxon>
        <taxon>Magnoliopsida</taxon>
        <taxon>eudicotyledons</taxon>
        <taxon>Gunneridae</taxon>
        <taxon>Pentapetalae</taxon>
        <taxon>rosids</taxon>
        <taxon>fabids</taxon>
        <taxon>Malpighiales</taxon>
        <taxon>Euphorbiaceae</taxon>
        <taxon>Crotonoideae</taxon>
        <taxon>Micrandreae</taxon>
        <taxon>Hevea</taxon>
    </lineage>
</organism>
<sequence>MSFKRTLGRINKTTHLYIRLSPIWIEISSYLLQHDQGLELLTGFTFLLWHIWKNRNLLSFQHQSCPFSEVISKALNHHDDFYESQQQQSASQRIVVPVATHILPLPSEYIKINFDAAVNGQGNYGAVAALARDHRNQPCRWVCRRYLAITDPLTLESLAFREALLLAKAKGFEKVIIEGDCQVVIRLLNGESILTPLEIHDILNDVKMLSADCFEISFCYVNQSCNQAAHCLAAITLRDDTFLYNPWQQIIIVTSLLATLGLQ</sequence>
<feature type="domain" description="RNase H type-1" evidence="1">
    <location>
        <begin position="113"/>
        <end position="234"/>
    </location>
</feature>
<dbReference type="CDD" id="cd06222">
    <property type="entry name" value="RNase_H_like"/>
    <property type="match status" value="1"/>
</dbReference>
<dbReference type="Proteomes" id="UP001174677">
    <property type="component" value="Chromosome 16"/>
</dbReference>
<dbReference type="InterPro" id="IPR044730">
    <property type="entry name" value="RNase_H-like_dom_plant"/>
</dbReference>
<dbReference type="SUPFAM" id="SSF53098">
    <property type="entry name" value="Ribonuclease H-like"/>
    <property type="match status" value="1"/>
</dbReference>
<dbReference type="InterPro" id="IPR036397">
    <property type="entry name" value="RNaseH_sf"/>
</dbReference>
<dbReference type="PANTHER" id="PTHR47074">
    <property type="entry name" value="BNAC02G40300D PROTEIN"/>
    <property type="match status" value="1"/>
</dbReference>
<name>A0ABQ9KVL4_HEVBR</name>